<dbReference type="RefSeq" id="WP_087206084.1">
    <property type="nucleotide sequence ID" value="NZ_CP021431.1"/>
</dbReference>
<keyword evidence="3" id="KW-1185">Reference proteome</keyword>
<dbReference type="KEGG" id="lvs:LOKVESSMR4R_00419"/>
<evidence type="ECO:0000313" key="2">
    <source>
        <dbReference type="EMBL" id="ART99758.1"/>
    </source>
</evidence>
<dbReference type="AlphaFoldDB" id="A0A1Y0E8L6"/>
<dbReference type="Proteomes" id="UP000195273">
    <property type="component" value="Chromosome"/>
</dbReference>
<evidence type="ECO:0000313" key="3">
    <source>
        <dbReference type="Proteomes" id="UP000195273"/>
    </source>
</evidence>
<reference evidence="2 3" key="1">
    <citation type="submission" date="2017-05" db="EMBL/GenBank/DDBJ databases">
        <title>Genome Sequence of Loktanella vestfoldensis Strain SMR4r Isolated from a Culture of the Diatom Skeletonema marinoi.</title>
        <authorList>
            <person name="Topel M."/>
            <person name="Pinder M.I.M."/>
            <person name="Johansson O.N."/>
            <person name="Kourtchenko O."/>
            <person name="Godhe A."/>
            <person name="Clarke A.K."/>
        </authorList>
    </citation>
    <scope>NUCLEOTIDE SEQUENCE [LARGE SCALE GENOMIC DNA]</scope>
    <source>
        <strain evidence="2 3">SMR4r</strain>
    </source>
</reference>
<dbReference type="Pfam" id="PF00067">
    <property type="entry name" value="p450"/>
    <property type="match status" value="1"/>
</dbReference>
<keyword evidence="2" id="KW-0560">Oxidoreductase</keyword>
<gene>
    <name evidence="2" type="ORF">LOKVESSMR4R_00419</name>
</gene>
<dbReference type="GO" id="GO:0006707">
    <property type="term" value="P:cholesterol catabolic process"/>
    <property type="evidence" value="ECO:0007669"/>
    <property type="project" value="TreeGrafter"/>
</dbReference>
<dbReference type="GO" id="GO:0008395">
    <property type="term" value="F:steroid hydroxylase activity"/>
    <property type="evidence" value="ECO:0007669"/>
    <property type="project" value="TreeGrafter"/>
</dbReference>
<dbReference type="InterPro" id="IPR002397">
    <property type="entry name" value="Cyt_P450_B"/>
</dbReference>
<dbReference type="SUPFAM" id="SSF48264">
    <property type="entry name" value="Cytochrome P450"/>
    <property type="match status" value="1"/>
</dbReference>
<organism evidence="2 3">
    <name type="scientific">Yoonia vestfoldensis</name>
    <dbReference type="NCBI Taxonomy" id="245188"/>
    <lineage>
        <taxon>Bacteria</taxon>
        <taxon>Pseudomonadati</taxon>
        <taxon>Pseudomonadota</taxon>
        <taxon>Alphaproteobacteria</taxon>
        <taxon>Rhodobacterales</taxon>
        <taxon>Paracoccaceae</taxon>
        <taxon>Yoonia</taxon>
    </lineage>
</organism>
<dbReference type="GO" id="GO:0036199">
    <property type="term" value="F:cholest-4-en-3-one 26-monooxygenase activity"/>
    <property type="evidence" value="ECO:0007669"/>
    <property type="project" value="TreeGrafter"/>
</dbReference>
<dbReference type="PRINTS" id="PR00359">
    <property type="entry name" value="BP450"/>
</dbReference>
<dbReference type="EC" id="1.14.-.-" evidence="2"/>
<comment type="similarity">
    <text evidence="1">Belongs to the cytochrome P450 family.</text>
</comment>
<proteinExistence type="inferred from homology"/>
<dbReference type="EMBL" id="CP021431">
    <property type="protein sequence ID" value="ART99758.1"/>
    <property type="molecule type" value="Genomic_DNA"/>
</dbReference>
<dbReference type="GO" id="GO:0020037">
    <property type="term" value="F:heme binding"/>
    <property type="evidence" value="ECO:0007669"/>
    <property type="project" value="InterPro"/>
</dbReference>
<sequence>MTIWTPTDDGHADLTSHDTFTAGAPHNTFKRLRHEDPIHWTEWDQGKGFWSITRHADIMEMNRNTAVFSSEHGIRMEDQSPEEVIARRTFQEIDPPEHMKTRIKLAKAFSKGVIEGFNSDIRDLCVTILDDVLHEREFDATKRIARVLPMLMLGRIIGTPEDDLPWLVEKGDELIANTDPDFTDHVLDKITTDEFRMMPFNSPAGAELFAYAKEMLERKKREGDTSGVLHMILQPGPDGDVISETEFRNFFCLLVAAGNDTTRYSIAGGIQAMCHQPELLAQMQAGGDIWETAPDEIIRWATPALYFRRTALSDYEIHGKTIKAGDKVLYWFSSANRDEAVFDDPFRVDLFRTPNKHLSFGQGGPHLCLGMWLARLEVRVLFQELSKRITHIEAAGPHQFLRSNFVGGIKSLPVRVTLA</sequence>
<dbReference type="InterPro" id="IPR036396">
    <property type="entry name" value="Cyt_P450_sf"/>
</dbReference>
<evidence type="ECO:0000256" key="1">
    <source>
        <dbReference type="ARBA" id="ARBA00010617"/>
    </source>
</evidence>
<dbReference type="InterPro" id="IPR001128">
    <property type="entry name" value="Cyt_P450"/>
</dbReference>
<protein>
    <submittedName>
        <fullName evidence="2">Putative cytochrome P450 126</fullName>
        <ecNumber evidence="2">1.14.-.-</ecNumber>
    </submittedName>
</protein>
<accession>A0A1Y0E8L6</accession>
<dbReference type="CDD" id="cd11033">
    <property type="entry name" value="CYP142-like"/>
    <property type="match status" value="1"/>
</dbReference>
<dbReference type="PANTHER" id="PTHR46696">
    <property type="entry name" value="P450, PUTATIVE (EUROFUNG)-RELATED"/>
    <property type="match status" value="1"/>
</dbReference>
<dbReference type="Gene3D" id="1.10.630.10">
    <property type="entry name" value="Cytochrome P450"/>
    <property type="match status" value="1"/>
</dbReference>
<dbReference type="PANTHER" id="PTHR46696:SF4">
    <property type="entry name" value="BIOTIN BIOSYNTHESIS CYTOCHROME P450"/>
    <property type="match status" value="1"/>
</dbReference>
<dbReference type="OrthoDB" id="9801155at2"/>
<dbReference type="GO" id="GO:0005506">
    <property type="term" value="F:iron ion binding"/>
    <property type="evidence" value="ECO:0007669"/>
    <property type="project" value="InterPro"/>
</dbReference>
<name>A0A1Y0E8L6_9RHOB</name>